<dbReference type="InterPro" id="IPR029063">
    <property type="entry name" value="SAM-dependent_MTases_sf"/>
</dbReference>
<dbReference type="Pfam" id="PF00535">
    <property type="entry name" value="Glycos_transf_2"/>
    <property type="match status" value="1"/>
</dbReference>
<proteinExistence type="predicted"/>
<evidence type="ECO:0000256" key="1">
    <source>
        <dbReference type="SAM" id="Coils"/>
    </source>
</evidence>
<gene>
    <name evidence="4" type="ORF">BDZ31_001097</name>
</gene>
<dbReference type="GO" id="GO:0008757">
    <property type="term" value="F:S-adenosylmethionine-dependent methyltransferase activity"/>
    <property type="evidence" value="ECO:0007669"/>
    <property type="project" value="InterPro"/>
</dbReference>
<evidence type="ECO:0000313" key="5">
    <source>
        <dbReference type="Proteomes" id="UP000585272"/>
    </source>
</evidence>
<dbReference type="CDD" id="cd04186">
    <property type="entry name" value="GT_2_like_c"/>
    <property type="match status" value="1"/>
</dbReference>
<dbReference type="SUPFAM" id="SSF53448">
    <property type="entry name" value="Nucleotide-diphospho-sugar transferases"/>
    <property type="match status" value="1"/>
</dbReference>
<sequence length="1035" mass="113839">MEVERRAGAPRLIDWTGERCVPWAPDVQVIYEHYHRYLWAAQLADGRRVLDIGSGEGFGSAILAGSAASVLGIDVDELTVEHARLNYAARNLEYRLGSALELEALAPREFDMVVAFELIEHVDDHVRVLEGITRLLAPDGIVVMSTPDRRMYTDATGQRNPFHEHELTVSEFHALLSERFPAVRLYGQRAAAGSRIASLEAVERPEFRGFSVRRVGQEWHLASPPPAMYLVGVAAQGDLPELPAESQLNDFELGIINEYVDRAANARQEATLAQRRLEEAETARALAERAVEERTARLRAELDASYDRCAEQSRQIEAARLETRRLIEAHAGEVAELHRIRESVVWNGFQRVRGVLYRTLGGRDSRRGRAVQWTLRTAARAVGRSSSPPEHKQDATPIAPIELPTSEQPLVSLVIPAYIGADITEACLRSIASRTEGPSFEVIVVDDAGDEENARLWAAVRGARILDDSPGTGYLRSVNRAAAQARGRYLVLMNNDVEVSPGWLRALVARAASADDIGAVAPKLLYPDGRVQEAGGIVFRDGSGWNFGNGGPPEHHEFNYVREVDYGSAACLLVRRDLFAELGGYDERFVPMYYEDTDLCFSLRAKGYRVMYEPTAHVVHHEGASAGTDLTTGGKRYQAINQHKFVEKWKAQLEADHLRMAHSNVPRASNRNRGPHVMVIDHRVPTPDQDSGSLRMFRLLETLLDLGCRVTFVPDDLNPIEPYTSQLQSRGIEVVYGDAWVGEEIARIGPHLKLAIVSRPYVAPKHMHLIREHAPGAVIAYDTVDLHFVRERRRAELGEPHAVRKAATMEALELGIVRGSDATLVVSDEERPPIEEAAPEATVLVVPNANEVAAVVPPPEGRTGILFVGGFEHPPNVDAALLLIQSIMPIVWQRLGDVRVTIAGSKPTPEIEALAGPNVDVTGWVEELQPLLDGSRLLAAPLRYGAGMKGKVTQSLGAGLPVVTTETGAEGLGAVDGENMLVADDIEGIAARIVELYEDDGLWRRLSSAGQEVVRQTASVDVMRERLRTLLDLGA</sequence>
<accession>A0A840IBP3</accession>
<dbReference type="SUPFAM" id="SSF53335">
    <property type="entry name" value="S-adenosyl-L-methionine-dependent methyltransferases"/>
    <property type="match status" value="1"/>
</dbReference>
<dbReference type="Gene3D" id="3.40.50.2000">
    <property type="entry name" value="Glycogen Phosphorylase B"/>
    <property type="match status" value="1"/>
</dbReference>
<dbReference type="CDD" id="cd02440">
    <property type="entry name" value="AdoMet_MTases"/>
    <property type="match status" value="1"/>
</dbReference>
<dbReference type="PANTHER" id="PTHR43179">
    <property type="entry name" value="RHAMNOSYLTRANSFERASE WBBL"/>
    <property type="match status" value="1"/>
</dbReference>
<dbReference type="InterPro" id="IPR029044">
    <property type="entry name" value="Nucleotide-diphossugar_trans"/>
</dbReference>
<dbReference type="InterPro" id="IPR013216">
    <property type="entry name" value="Methyltransf_11"/>
</dbReference>
<keyword evidence="4" id="KW-0808">Transferase</keyword>
<dbReference type="Pfam" id="PF13692">
    <property type="entry name" value="Glyco_trans_1_4"/>
    <property type="match status" value="1"/>
</dbReference>
<dbReference type="EMBL" id="JACHNU010000001">
    <property type="protein sequence ID" value="MBB4661524.1"/>
    <property type="molecule type" value="Genomic_DNA"/>
</dbReference>
<keyword evidence="4" id="KW-0489">Methyltransferase</keyword>
<reference evidence="4 5" key="1">
    <citation type="submission" date="2020-08" db="EMBL/GenBank/DDBJ databases">
        <title>Genomic Encyclopedia of Archaeal and Bacterial Type Strains, Phase II (KMG-II): from individual species to whole genera.</title>
        <authorList>
            <person name="Goeker M."/>
        </authorList>
    </citation>
    <scope>NUCLEOTIDE SEQUENCE [LARGE SCALE GENOMIC DNA]</scope>
    <source>
        <strain evidence="4 5">DSM 23288</strain>
    </source>
</reference>
<evidence type="ECO:0000259" key="3">
    <source>
        <dbReference type="Pfam" id="PF08241"/>
    </source>
</evidence>
<feature type="coiled-coil region" evidence="1">
    <location>
        <begin position="256"/>
        <end position="297"/>
    </location>
</feature>
<feature type="domain" description="Glycosyltransferase 2-like" evidence="2">
    <location>
        <begin position="412"/>
        <end position="582"/>
    </location>
</feature>
<keyword evidence="1" id="KW-0175">Coiled coil</keyword>
<comment type="caution">
    <text evidence="4">The sequence shown here is derived from an EMBL/GenBank/DDBJ whole genome shotgun (WGS) entry which is preliminary data.</text>
</comment>
<evidence type="ECO:0000313" key="4">
    <source>
        <dbReference type="EMBL" id="MBB4661524.1"/>
    </source>
</evidence>
<dbReference type="GO" id="GO:0032259">
    <property type="term" value="P:methylation"/>
    <property type="evidence" value="ECO:0007669"/>
    <property type="project" value="UniProtKB-KW"/>
</dbReference>
<dbReference type="PANTHER" id="PTHR43179:SF7">
    <property type="entry name" value="RHAMNOSYLTRANSFERASE WBBL"/>
    <property type="match status" value="1"/>
</dbReference>
<dbReference type="Gene3D" id="3.90.550.10">
    <property type="entry name" value="Spore Coat Polysaccharide Biosynthesis Protein SpsA, Chain A"/>
    <property type="match status" value="1"/>
</dbReference>
<feature type="domain" description="Methyltransferase type 11" evidence="3">
    <location>
        <begin position="50"/>
        <end position="143"/>
    </location>
</feature>
<dbReference type="InterPro" id="IPR001173">
    <property type="entry name" value="Glyco_trans_2-like"/>
</dbReference>
<dbReference type="Pfam" id="PF08241">
    <property type="entry name" value="Methyltransf_11"/>
    <property type="match status" value="1"/>
</dbReference>
<dbReference type="RefSeq" id="WP_183339753.1">
    <property type="nucleotide sequence ID" value="NZ_JACHNU010000001.1"/>
</dbReference>
<dbReference type="SUPFAM" id="SSF53756">
    <property type="entry name" value="UDP-Glycosyltransferase/glycogen phosphorylase"/>
    <property type="match status" value="1"/>
</dbReference>
<organism evidence="4 5">
    <name type="scientific">Conexibacter arvalis</name>
    <dbReference type="NCBI Taxonomy" id="912552"/>
    <lineage>
        <taxon>Bacteria</taxon>
        <taxon>Bacillati</taxon>
        <taxon>Actinomycetota</taxon>
        <taxon>Thermoleophilia</taxon>
        <taxon>Solirubrobacterales</taxon>
        <taxon>Conexibacteraceae</taxon>
        <taxon>Conexibacter</taxon>
    </lineage>
</organism>
<name>A0A840IBP3_9ACTN</name>
<dbReference type="Gene3D" id="3.40.50.150">
    <property type="entry name" value="Vaccinia Virus protein VP39"/>
    <property type="match status" value="1"/>
</dbReference>
<keyword evidence="5" id="KW-1185">Reference proteome</keyword>
<dbReference type="AlphaFoldDB" id="A0A840IBP3"/>
<evidence type="ECO:0000259" key="2">
    <source>
        <dbReference type="Pfam" id="PF00535"/>
    </source>
</evidence>
<protein>
    <submittedName>
        <fullName evidence="4">GT2 family glycosyltransferase/SAM-dependent methyltransferase</fullName>
    </submittedName>
</protein>
<dbReference type="CDD" id="cd03801">
    <property type="entry name" value="GT4_PimA-like"/>
    <property type="match status" value="1"/>
</dbReference>
<dbReference type="Proteomes" id="UP000585272">
    <property type="component" value="Unassembled WGS sequence"/>
</dbReference>